<dbReference type="Gene3D" id="3.40.50.720">
    <property type="entry name" value="NAD(P)-binding Rossmann-like Domain"/>
    <property type="match status" value="1"/>
</dbReference>
<dbReference type="EMBL" id="JAEUXJ010000001">
    <property type="protein sequence ID" value="MBL6454547.1"/>
    <property type="molecule type" value="Genomic_DNA"/>
</dbReference>
<dbReference type="NCBIfam" id="NF005094">
    <property type="entry name" value="PRK06522.2-5"/>
    <property type="match status" value="1"/>
</dbReference>
<evidence type="ECO:0000256" key="8">
    <source>
        <dbReference type="ARBA" id="ARBA00032024"/>
    </source>
</evidence>
<dbReference type="SUPFAM" id="SSF51735">
    <property type="entry name" value="NAD(P)-binding Rossmann-fold domains"/>
    <property type="match status" value="1"/>
</dbReference>
<sequence>MRILVVGAGALGGYFGGRLAEAGRDVTFLVRPRRAEQISQHGLRIESQHGNADLRPRTVLAGGLDGPHDLILLAVKAYSLDAAMNDMAPAVGPDTMIVPVLNGMRHLDLLAKRFGADRVLGGTAVIAATLGPEGRVVQGAMPNHDLIFGEAAGGGSDRVRAVAALCEGAKFAARASETVVGDMWQKWVGLAALAGMNCLMRGAVGDFLAAPGGQEAALALLAECRAVATAAGHPPRPEFVEFATGLLTREGSPQTASMLRDIEGGAPTEGEHVLGDLAERAERMGVPTPVLRLARCHVAAYEARRKRERAAP</sequence>
<evidence type="ECO:0000256" key="1">
    <source>
        <dbReference type="ARBA" id="ARBA00004994"/>
    </source>
</evidence>
<evidence type="ECO:0000256" key="2">
    <source>
        <dbReference type="ARBA" id="ARBA00007870"/>
    </source>
</evidence>
<proteinExistence type="inferred from homology"/>
<comment type="similarity">
    <text evidence="2 10">Belongs to the ketopantoate reductase family.</text>
</comment>
<dbReference type="InterPro" id="IPR051402">
    <property type="entry name" value="KPR-Related"/>
</dbReference>
<comment type="pathway">
    <text evidence="1 10">Cofactor biosynthesis; (R)-pantothenate biosynthesis; (R)-pantoate from 3-methyl-2-oxobutanoate: step 2/2.</text>
</comment>
<dbReference type="PANTHER" id="PTHR21708">
    <property type="entry name" value="PROBABLE 2-DEHYDROPANTOATE 2-REDUCTASE"/>
    <property type="match status" value="1"/>
</dbReference>
<keyword evidence="14" id="KW-1185">Reference proteome</keyword>
<dbReference type="SUPFAM" id="SSF48179">
    <property type="entry name" value="6-phosphogluconate dehydrogenase C-terminal domain-like"/>
    <property type="match status" value="1"/>
</dbReference>
<evidence type="ECO:0000313" key="14">
    <source>
        <dbReference type="Proteomes" id="UP000606490"/>
    </source>
</evidence>
<dbReference type="Proteomes" id="UP000606490">
    <property type="component" value="Unassembled WGS sequence"/>
</dbReference>
<evidence type="ECO:0000256" key="5">
    <source>
        <dbReference type="ARBA" id="ARBA00022655"/>
    </source>
</evidence>
<dbReference type="InterPro" id="IPR036291">
    <property type="entry name" value="NAD(P)-bd_dom_sf"/>
</dbReference>
<dbReference type="InterPro" id="IPR008927">
    <property type="entry name" value="6-PGluconate_DH-like_C_sf"/>
</dbReference>
<evidence type="ECO:0000313" key="13">
    <source>
        <dbReference type="EMBL" id="MBL6454547.1"/>
    </source>
</evidence>
<accession>A0ABS1UYK2</accession>
<dbReference type="InterPro" id="IPR003710">
    <property type="entry name" value="ApbA"/>
</dbReference>
<comment type="catalytic activity">
    <reaction evidence="9 10">
        <text>(R)-pantoate + NADP(+) = 2-dehydropantoate + NADPH + H(+)</text>
        <dbReference type="Rhea" id="RHEA:16233"/>
        <dbReference type="ChEBI" id="CHEBI:11561"/>
        <dbReference type="ChEBI" id="CHEBI:15378"/>
        <dbReference type="ChEBI" id="CHEBI:15980"/>
        <dbReference type="ChEBI" id="CHEBI:57783"/>
        <dbReference type="ChEBI" id="CHEBI:58349"/>
        <dbReference type="EC" id="1.1.1.169"/>
    </reaction>
</comment>
<dbReference type="GO" id="GO:0008677">
    <property type="term" value="F:2-dehydropantoate 2-reductase activity"/>
    <property type="evidence" value="ECO:0007669"/>
    <property type="project" value="UniProtKB-EC"/>
</dbReference>
<evidence type="ECO:0000259" key="11">
    <source>
        <dbReference type="Pfam" id="PF02558"/>
    </source>
</evidence>
<evidence type="ECO:0000259" key="12">
    <source>
        <dbReference type="Pfam" id="PF08546"/>
    </source>
</evidence>
<dbReference type="NCBIfam" id="TIGR00745">
    <property type="entry name" value="apbA_panE"/>
    <property type="match status" value="1"/>
</dbReference>
<feature type="domain" description="Ketopantoate reductase N-terminal" evidence="11">
    <location>
        <begin position="3"/>
        <end position="151"/>
    </location>
</feature>
<gene>
    <name evidence="13" type="primary">panE</name>
    <name evidence="13" type="ORF">JMJ55_04370</name>
</gene>
<evidence type="ECO:0000256" key="6">
    <source>
        <dbReference type="ARBA" id="ARBA00022857"/>
    </source>
</evidence>
<evidence type="ECO:0000256" key="9">
    <source>
        <dbReference type="ARBA" id="ARBA00048793"/>
    </source>
</evidence>
<dbReference type="InterPro" id="IPR013752">
    <property type="entry name" value="KPA_reductase"/>
</dbReference>
<dbReference type="Pfam" id="PF02558">
    <property type="entry name" value="ApbA"/>
    <property type="match status" value="1"/>
</dbReference>
<keyword evidence="5 10" id="KW-0566">Pantothenate biosynthesis</keyword>
<dbReference type="InterPro" id="IPR013332">
    <property type="entry name" value="KPR_N"/>
</dbReference>
<dbReference type="PANTHER" id="PTHR21708:SF26">
    <property type="entry name" value="2-DEHYDROPANTOATE 2-REDUCTASE"/>
    <property type="match status" value="1"/>
</dbReference>
<dbReference type="InterPro" id="IPR013328">
    <property type="entry name" value="6PGD_dom2"/>
</dbReference>
<comment type="function">
    <text evidence="10">Catalyzes the NADPH-dependent reduction of ketopantoate into pantoic acid.</text>
</comment>
<evidence type="ECO:0000256" key="10">
    <source>
        <dbReference type="RuleBase" id="RU362068"/>
    </source>
</evidence>
<comment type="caution">
    <text evidence="13">The sequence shown here is derived from an EMBL/GenBank/DDBJ whole genome shotgun (WGS) entry which is preliminary data.</text>
</comment>
<protein>
    <recommendedName>
        <fullName evidence="4 10">2-dehydropantoate 2-reductase</fullName>
        <ecNumber evidence="3 10">1.1.1.169</ecNumber>
    </recommendedName>
    <alternativeName>
        <fullName evidence="8 10">Ketopantoate reductase</fullName>
    </alternativeName>
</protein>
<dbReference type="Pfam" id="PF08546">
    <property type="entry name" value="ApbA_C"/>
    <property type="match status" value="1"/>
</dbReference>
<evidence type="ECO:0000256" key="7">
    <source>
        <dbReference type="ARBA" id="ARBA00023002"/>
    </source>
</evidence>
<keyword evidence="7 10" id="KW-0560">Oxidoreductase</keyword>
<dbReference type="EC" id="1.1.1.169" evidence="3 10"/>
<organism evidence="13 14">
    <name type="scientific">Belnapia mucosa</name>
    <dbReference type="NCBI Taxonomy" id="2804532"/>
    <lineage>
        <taxon>Bacteria</taxon>
        <taxon>Pseudomonadati</taxon>
        <taxon>Pseudomonadota</taxon>
        <taxon>Alphaproteobacteria</taxon>
        <taxon>Acetobacterales</taxon>
        <taxon>Roseomonadaceae</taxon>
        <taxon>Belnapia</taxon>
    </lineage>
</organism>
<dbReference type="RefSeq" id="WP_202824240.1">
    <property type="nucleotide sequence ID" value="NZ_JAEUXJ010000001.1"/>
</dbReference>
<name>A0ABS1UYK2_9PROT</name>
<reference evidence="13 14" key="1">
    <citation type="submission" date="2021-01" db="EMBL/GenBank/DDBJ databases">
        <title>Belnapia mucosa sp. nov. and Belnapia arida sp. nov., isolated from the Tabernas Desert (Almeria, Spain).</title>
        <authorList>
            <person name="Molina-Menor E."/>
            <person name="Vidal-Verdu A."/>
            <person name="Calonge A."/>
            <person name="Satari L."/>
            <person name="Pereto Magraner J."/>
            <person name="Porcar Miralles M."/>
        </authorList>
    </citation>
    <scope>NUCLEOTIDE SEQUENCE [LARGE SCALE GENOMIC DNA]</scope>
    <source>
        <strain evidence="13 14">T6</strain>
    </source>
</reference>
<evidence type="ECO:0000256" key="4">
    <source>
        <dbReference type="ARBA" id="ARBA00019465"/>
    </source>
</evidence>
<feature type="domain" description="Ketopantoate reductase C-terminal" evidence="12">
    <location>
        <begin position="181"/>
        <end position="293"/>
    </location>
</feature>
<keyword evidence="6 10" id="KW-0521">NADP</keyword>
<evidence type="ECO:0000256" key="3">
    <source>
        <dbReference type="ARBA" id="ARBA00013014"/>
    </source>
</evidence>
<dbReference type="Gene3D" id="1.10.1040.10">
    <property type="entry name" value="N-(1-d-carboxylethyl)-l-norvaline Dehydrogenase, domain 2"/>
    <property type="match status" value="1"/>
</dbReference>